<proteinExistence type="inferred from homology"/>
<reference evidence="3" key="1">
    <citation type="submission" date="2019-02" db="EMBL/GenBank/DDBJ databases">
        <authorList>
            <person name="Li S.-H."/>
        </authorList>
    </citation>
    <scope>NUCLEOTIDE SEQUENCE</scope>
    <source>
        <strain evidence="3">IMCC11814</strain>
    </source>
</reference>
<evidence type="ECO:0000313" key="3">
    <source>
        <dbReference type="EMBL" id="MCX2978013.1"/>
    </source>
</evidence>
<evidence type="ECO:0000256" key="1">
    <source>
        <dbReference type="ARBA" id="ARBA00009460"/>
    </source>
</evidence>
<dbReference type="RefSeq" id="WP_279249715.1">
    <property type="nucleotide sequence ID" value="NZ_SHNO01000001.1"/>
</dbReference>
<dbReference type="Pfam" id="PF03881">
    <property type="entry name" value="Fructosamin_kin"/>
    <property type="match status" value="1"/>
</dbReference>
<keyword evidence="2" id="KW-0808">Transferase</keyword>
<comment type="caution">
    <text evidence="3">The sequence shown here is derived from an EMBL/GenBank/DDBJ whole genome shotgun (WGS) entry which is preliminary data.</text>
</comment>
<dbReference type="Gene3D" id="3.30.200.20">
    <property type="entry name" value="Phosphorylase Kinase, domain 1"/>
    <property type="match status" value="1"/>
</dbReference>
<evidence type="ECO:0000313" key="4">
    <source>
        <dbReference type="Proteomes" id="UP001143304"/>
    </source>
</evidence>
<gene>
    <name evidence="3" type="ORF">EYC82_11665</name>
</gene>
<dbReference type="PANTHER" id="PTHR12149">
    <property type="entry name" value="FRUCTOSAMINE 3 KINASE-RELATED PROTEIN"/>
    <property type="match status" value="1"/>
</dbReference>
<comment type="similarity">
    <text evidence="1 2">Belongs to the fructosamine kinase family.</text>
</comment>
<dbReference type="InterPro" id="IPR016477">
    <property type="entry name" value="Fructo-/Ketosamine-3-kinase"/>
</dbReference>
<keyword evidence="2 3" id="KW-0418">Kinase</keyword>
<protein>
    <submittedName>
        <fullName evidence="3">Fructosamine kinase family protein</fullName>
    </submittedName>
</protein>
<name>A0ABT3T6V7_9GAMM</name>
<organism evidence="3 4">
    <name type="scientific">Candidatus Marimicrobium litorale</name>
    <dbReference type="NCBI Taxonomy" id="2518991"/>
    <lineage>
        <taxon>Bacteria</taxon>
        <taxon>Pseudomonadati</taxon>
        <taxon>Pseudomonadota</taxon>
        <taxon>Gammaproteobacteria</taxon>
        <taxon>Cellvibrionales</taxon>
        <taxon>Halieaceae</taxon>
        <taxon>Marimicrobium</taxon>
    </lineage>
</organism>
<dbReference type="Proteomes" id="UP001143304">
    <property type="component" value="Unassembled WGS sequence"/>
</dbReference>
<sequence>MDWQTLQHSLSAALNCRFTVRAAHAVSGGCINETFCLQDGRQRVFAKINHTNKEDLFVAEAASLIAIRAAGAITAPRPLCTGSDGAHSWLVMEFLALESQSCGDEAQLGERLAELHRHCGDTFGFHRDNYIGETRQSNERNTDWCDFFREQRLGVQLDLARRNGASGRLIDCGRRLQSEVHAFFIDYRPEPSLLHGDLWNGNTGTIAKGEPVIFDPAAYFGDREADLAMTELFGGFSERFYQSYRQSWSLDPGYETRKVLYNLYHILNHYNLFGGGYAEQAQGMIDRLLAALS</sequence>
<keyword evidence="4" id="KW-1185">Reference proteome</keyword>
<dbReference type="GO" id="GO:0016301">
    <property type="term" value="F:kinase activity"/>
    <property type="evidence" value="ECO:0007669"/>
    <property type="project" value="UniProtKB-KW"/>
</dbReference>
<dbReference type="SUPFAM" id="SSF56112">
    <property type="entry name" value="Protein kinase-like (PK-like)"/>
    <property type="match status" value="1"/>
</dbReference>
<dbReference type="PANTHER" id="PTHR12149:SF8">
    <property type="entry name" value="PROTEIN-RIBULOSAMINE 3-KINASE"/>
    <property type="match status" value="1"/>
</dbReference>
<dbReference type="InterPro" id="IPR011009">
    <property type="entry name" value="Kinase-like_dom_sf"/>
</dbReference>
<dbReference type="Gene3D" id="3.90.1200.10">
    <property type="match status" value="1"/>
</dbReference>
<dbReference type="EMBL" id="SHNO01000001">
    <property type="protein sequence ID" value="MCX2978013.1"/>
    <property type="molecule type" value="Genomic_DNA"/>
</dbReference>
<accession>A0ABT3T6V7</accession>
<evidence type="ECO:0000256" key="2">
    <source>
        <dbReference type="PIRNR" id="PIRNR006221"/>
    </source>
</evidence>
<dbReference type="PIRSF" id="PIRSF006221">
    <property type="entry name" value="Ketosamine-3-kinase"/>
    <property type="match status" value="1"/>
</dbReference>